<feature type="transmembrane region" description="Helical" evidence="5">
    <location>
        <begin position="369"/>
        <end position="385"/>
    </location>
</feature>
<keyword evidence="4 5" id="KW-0472">Membrane</keyword>
<feature type="transmembrane region" description="Helical" evidence="5">
    <location>
        <begin position="186"/>
        <end position="212"/>
    </location>
</feature>
<accession>A0A0P0GP74</accession>
<proteinExistence type="predicted"/>
<dbReference type="PATRIC" id="fig|246787.4.peg.1846"/>
<evidence type="ECO:0000259" key="6">
    <source>
        <dbReference type="Pfam" id="PF04932"/>
    </source>
</evidence>
<evidence type="ECO:0000313" key="7">
    <source>
        <dbReference type="EMBL" id="ALJ59044.1"/>
    </source>
</evidence>
<comment type="subcellular location">
    <subcellularLocation>
        <location evidence="1">Membrane</location>
        <topology evidence="1">Multi-pass membrane protein</topology>
    </subcellularLocation>
</comment>
<organism evidence="7 8">
    <name type="scientific">Bacteroides cellulosilyticus</name>
    <dbReference type="NCBI Taxonomy" id="246787"/>
    <lineage>
        <taxon>Bacteria</taxon>
        <taxon>Pseudomonadati</taxon>
        <taxon>Bacteroidota</taxon>
        <taxon>Bacteroidia</taxon>
        <taxon>Bacteroidales</taxon>
        <taxon>Bacteroidaceae</taxon>
        <taxon>Bacteroides</taxon>
    </lineage>
</organism>
<feature type="transmembrane region" description="Helical" evidence="5">
    <location>
        <begin position="161"/>
        <end position="179"/>
    </location>
</feature>
<gene>
    <name evidence="7" type="ORF">BcellWH2_01791</name>
</gene>
<feature type="transmembrane region" description="Helical" evidence="5">
    <location>
        <begin position="92"/>
        <end position="112"/>
    </location>
</feature>
<dbReference type="PANTHER" id="PTHR37422:SF13">
    <property type="entry name" value="LIPOPOLYSACCHARIDE BIOSYNTHESIS PROTEIN PA4999-RELATED"/>
    <property type="match status" value="1"/>
</dbReference>
<dbReference type="InterPro" id="IPR007016">
    <property type="entry name" value="O-antigen_ligase-rel_domated"/>
</dbReference>
<dbReference type="Proteomes" id="UP000061809">
    <property type="component" value="Chromosome"/>
</dbReference>
<sequence>MSKTLFRYIEIFIMSLIFYYLNFEMVSMMRVKFDEATSNSSVFYFTTILFFLLLFLYFFRHNLNLRFQILFSVCLFYIVLITLLHLDRGDSVYHSFYLVVRLILPILLFQNLFNAASYIDSKTFNIYVVVGILYMLYNYNINYQYVIFNQLFVEDEFRTSANYIFLYLGPLLFLSNNKLIKYGSMIIVTVLLVTSLKRGGMICLGFGFISYYIVNEMIQKKSDIITKALKLGAIFIFFVIVAVYANEKMGGVIFERFASILSDKGSGRDKVYKATFDLIINTDFTSFLFGHGWNSVVLKSKANLSAHNDLLEVLYDFGVFALLLYLFVWIELVKYFRSMIRRNSKYAPVMAFTIVSFLVNSMVAHVLLYPSYIASFAIVWGYIIGKDYQTKNYIK</sequence>
<feature type="transmembrane region" description="Helical" evidence="5">
    <location>
        <begin position="5"/>
        <end position="22"/>
    </location>
</feature>
<dbReference type="EMBL" id="CP012801">
    <property type="protein sequence ID" value="ALJ59044.1"/>
    <property type="molecule type" value="Genomic_DNA"/>
</dbReference>
<protein>
    <submittedName>
        <fullName evidence="7">O-Antigen ligase</fullName>
    </submittedName>
</protein>
<dbReference type="PANTHER" id="PTHR37422">
    <property type="entry name" value="TEICHURONIC ACID BIOSYNTHESIS PROTEIN TUAE"/>
    <property type="match status" value="1"/>
</dbReference>
<keyword evidence="3 5" id="KW-1133">Transmembrane helix</keyword>
<evidence type="ECO:0000256" key="3">
    <source>
        <dbReference type="ARBA" id="ARBA00022989"/>
    </source>
</evidence>
<dbReference type="KEGG" id="bcel:BcellWH2_01791"/>
<evidence type="ECO:0000256" key="1">
    <source>
        <dbReference type="ARBA" id="ARBA00004141"/>
    </source>
</evidence>
<keyword evidence="7" id="KW-0436">Ligase</keyword>
<feature type="transmembrane region" description="Helical" evidence="5">
    <location>
        <begin position="124"/>
        <end position="141"/>
    </location>
</feature>
<name>A0A0P0GP74_9BACE</name>
<feature type="transmembrane region" description="Helical" evidence="5">
    <location>
        <begin position="42"/>
        <end position="60"/>
    </location>
</feature>
<feature type="transmembrane region" description="Helical" evidence="5">
    <location>
        <begin position="313"/>
        <end position="333"/>
    </location>
</feature>
<reference evidence="7 8" key="1">
    <citation type="journal article" date="2015" name="Science">
        <title>Genetic determinants of in vivo fitness and diet responsiveness in multiple human gut Bacteroides.</title>
        <authorList>
            <person name="Wu M."/>
            <person name="McNulty N.P."/>
            <person name="Rodionov D.A."/>
            <person name="Khoroshkin M.S."/>
            <person name="Griffin N.W."/>
            <person name="Cheng J."/>
            <person name="Latreille P."/>
            <person name="Kerstetter R.A."/>
            <person name="Terrapon N."/>
            <person name="Henrissat B."/>
            <person name="Osterman A.L."/>
            <person name="Gordon J.I."/>
        </authorList>
    </citation>
    <scope>NUCLEOTIDE SEQUENCE [LARGE SCALE GENOMIC DNA]</scope>
    <source>
        <strain evidence="7 8">WH2</strain>
    </source>
</reference>
<dbReference type="AlphaFoldDB" id="A0A0P0GP74"/>
<dbReference type="InterPro" id="IPR051533">
    <property type="entry name" value="WaaL-like"/>
</dbReference>
<feature type="domain" description="O-antigen ligase-related" evidence="6">
    <location>
        <begin position="184"/>
        <end position="326"/>
    </location>
</feature>
<keyword evidence="2 5" id="KW-0812">Transmembrane</keyword>
<feature type="transmembrane region" description="Helical" evidence="5">
    <location>
        <begin position="224"/>
        <end position="246"/>
    </location>
</feature>
<evidence type="ECO:0000256" key="4">
    <source>
        <dbReference type="ARBA" id="ARBA00023136"/>
    </source>
</evidence>
<dbReference type="GO" id="GO:0016874">
    <property type="term" value="F:ligase activity"/>
    <property type="evidence" value="ECO:0007669"/>
    <property type="project" value="UniProtKB-KW"/>
</dbReference>
<evidence type="ECO:0000313" key="8">
    <source>
        <dbReference type="Proteomes" id="UP000061809"/>
    </source>
</evidence>
<evidence type="ECO:0000256" key="5">
    <source>
        <dbReference type="SAM" id="Phobius"/>
    </source>
</evidence>
<feature type="transmembrane region" description="Helical" evidence="5">
    <location>
        <begin position="67"/>
        <end position="86"/>
    </location>
</feature>
<evidence type="ECO:0000256" key="2">
    <source>
        <dbReference type="ARBA" id="ARBA00022692"/>
    </source>
</evidence>
<dbReference type="GO" id="GO:0016020">
    <property type="term" value="C:membrane"/>
    <property type="evidence" value="ECO:0007669"/>
    <property type="project" value="UniProtKB-SubCell"/>
</dbReference>
<dbReference type="Pfam" id="PF04932">
    <property type="entry name" value="Wzy_C"/>
    <property type="match status" value="1"/>
</dbReference>